<dbReference type="FunFam" id="3.40.50.300:FF:001197">
    <property type="entry name" value="Putative ATP-binding cassette family ATPase"/>
    <property type="match status" value="1"/>
</dbReference>
<dbReference type="CDD" id="cd03221">
    <property type="entry name" value="ABCF_EF-3"/>
    <property type="match status" value="2"/>
</dbReference>
<keyword evidence="2" id="KW-0547">Nucleotide-binding</keyword>
<dbReference type="InterPro" id="IPR050611">
    <property type="entry name" value="ABCF"/>
</dbReference>
<reference evidence="6 7" key="1">
    <citation type="journal article" date="2018" name="MBio">
        <title>Comparative Genomics Reveals the Core Gene Toolbox for the Fungus-Insect Symbiosis.</title>
        <authorList>
            <person name="Wang Y."/>
            <person name="Stata M."/>
            <person name="Wang W."/>
            <person name="Stajich J.E."/>
            <person name="White M.M."/>
            <person name="Moncalvo J.M."/>
        </authorList>
    </citation>
    <scope>NUCLEOTIDE SEQUENCE [LARGE SCALE GENOMIC DNA]</scope>
    <source>
        <strain evidence="6 7">AUS-126-30</strain>
    </source>
</reference>
<gene>
    <name evidence="6" type="ORF">BB558_002152</name>
</gene>
<feature type="domain" description="ABC transporter" evidence="5">
    <location>
        <begin position="164"/>
        <end position="474"/>
    </location>
</feature>
<dbReference type="InterPro" id="IPR003593">
    <property type="entry name" value="AAA+_ATPase"/>
</dbReference>
<feature type="coiled-coil region" evidence="4">
    <location>
        <begin position="452"/>
        <end position="490"/>
    </location>
</feature>
<organism evidence="6 7">
    <name type="scientific">Smittium angustum</name>
    <dbReference type="NCBI Taxonomy" id="133377"/>
    <lineage>
        <taxon>Eukaryota</taxon>
        <taxon>Fungi</taxon>
        <taxon>Fungi incertae sedis</taxon>
        <taxon>Zoopagomycota</taxon>
        <taxon>Kickxellomycotina</taxon>
        <taxon>Harpellomycetes</taxon>
        <taxon>Harpellales</taxon>
        <taxon>Legeriomycetaceae</taxon>
        <taxon>Smittium</taxon>
    </lineage>
</organism>
<protein>
    <recommendedName>
        <fullName evidence="5">ABC transporter domain-containing protein</fullName>
    </recommendedName>
</protein>
<dbReference type="InterPro" id="IPR003439">
    <property type="entry name" value="ABC_transporter-like_ATP-bd"/>
</dbReference>
<sequence length="791" mass="89431">MKINVQQVYSHIPQETLERLGSEGQEYLAEVIEQSNGSETDIEELKELTKEFLLDAGIDDDSLNILIKKFFTIEISEPKPVQSKIQKTEKVAMKEEETERVAMKEEKTIEPVVINTKTTEIGNKTKKVPIKIDSRTGIKDPIIQAFSQVSRFHTETLITSSIEVNLKDVNIIVNDRPLLVDAHLQLKEGFKYGFIGRNGLGKSTLLNCMANKTLLGFPENILVQYVEQLEVIDDDITVLQTVIDADEERAKRIKVIKAIEGVLMDEKALGVQINKYLVDESNEEILQAQKIANFRSGKRGLDARKVALDKEKNAYKNIKARYYKQGNTDADVAAKILEEKYAELLKVGSENAEARAHEILDSLGFDKDKQLDPVSQFSGGWRMRVALAKALFVEPNILLLDEPTNHLDMHSIIWLTKYLKELDGVTLVIVSHDRQFLNELAEEIILLKDQKLKYYSGNYDEYENTVEELRRKKENQYERKKKHINESIQKGLQQARSSGDDKKLGMVASRKKKLERMGAEKTEDGKRWKVSYYVGYHDSNRVQVELERAEKEVVLSIPEPEVLRQSGPLVKMREVNFGYTSDGPVVIQNTTLTVEMGSRIAVLGPNGCGKSTLINLIKGNLVPKSGDVEIHSRAVVGHFDQHFVDLYSQLEVSGLEKLMKHKNAGLDNAISNSKMSEQEGRSYLGSFGLSGHLATQPICTLSGGQKARFALAMLLVDKPHLLLLDEITNHLDMKTISGLINALKEFSGGIVLASHDQHFVQELAKEYYVIRKQRLVRWEGDVKTYVKKIKV</sequence>
<keyword evidence="1" id="KW-0677">Repeat</keyword>
<dbReference type="PROSITE" id="PS00211">
    <property type="entry name" value="ABC_TRANSPORTER_1"/>
    <property type="match status" value="2"/>
</dbReference>
<dbReference type="AlphaFoldDB" id="A0A2U1J9G8"/>
<evidence type="ECO:0000256" key="4">
    <source>
        <dbReference type="SAM" id="Coils"/>
    </source>
</evidence>
<feature type="domain" description="ABC transporter" evidence="5">
    <location>
        <begin position="570"/>
        <end position="791"/>
    </location>
</feature>
<dbReference type="SMART" id="SM00382">
    <property type="entry name" value="AAA"/>
    <property type="match status" value="2"/>
</dbReference>
<evidence type="ECO:0000256" key="3">
    <source>
        <dbReference type="ARBA" id="ARBA00022840"/>
    </source>
</evidence>
<dbReference type="PROSITE" id="PS50893">
    <property type="entry name" value="ABC_TRANSPORTER_2"/>
    <property type="match status" value="2"/>
</dbReference>
<dbReference type="Pfam" id="PF00005">
    <property type="entry name" value="ABC_tran"/>
    <property type="match status" value="2"/>
</dbReference>
<dbReference type="GO" id="GO:0005524">
    <property type="term" value="F:ATP binding"/>
    <property type="evidence" value="ECO:0007669"/>
    <property type="project" value="UniProtKB-KW"/>
</dbReference>
<dbReference type="InterPro" id="IPR027417">
    <property type="entry name" value="P-loop_NTPase"/>
</dbReference>
<dbReference type="InterPro" id="IPR017871">
    <property type="entry name" value="ABC_transporter-like_CS"/>
</dbReference>
<keyword evidence="7" id="KW-1185">Reference proteome</keyword>
<evidence type="ECO:0000256" key="1">
    <source>
        <dbReference type="ARBA" id="ARBA00022737"/>
    </source>
</evidence>
<keyword evidence="4" id="KW-0175">Coiled coil</keyword>
<dbReference type="PANTHER" id="PTHR19211">
    <property type="entry name" value="ATP-BINDING TRANSPORT PROTEIN-RELATED"/>
    <property type="match status" value="1"/>
</dbReference>
<dbReference type="GO" id="GO:0016887">
    <property type="term" value="F:ATP hydrolysis activity"/>
    <property type="evidence" value="ECO:0007669"/>
    <property type="project" value="InterPro"/>
</dbReference>
<proteinExistence type="predicted"/>
<dbReference type="Pfam" id="PF12848">
    <property type="entry name" value="ABC_tran_Xtn"/>
    <property type="match status" value="1"/>
</dbReference>
<comment type="caution">
    <text evidence="6">The sequence shown here is derived from an EMBL/GenBank/DDBJ whole genome shotgun (WGS) entry which is preliminary data.</text>
</comment>
<accession>A0A2U1J9G8</accession>
<evidence type="ECO:0000256" key="2">
    <source>
        <dbReference type="ARBA" id="ARBA00022741"/>
    </source>
</evidence>
<name>A0A2U1J9G8_SMIAN</name>
<dbReference type="InterPro" id="IPR032781">
    <property type="entry name" value="ABC_tran_Xtn"/>
</dbReference>
<dbReference type="Proteomes" id="UP000245591">
    <property type="component" value="Unassembled WGS sequence"/>
</dbReference>
<evidence type="ECO:0000259" key="5">
    <source>
        <dbReference type="PROSITE" id="PS50893"/>
    </source>
</evidence>
<evidence type="ECO:0000313" key="6">
    <source>
        <dbReference type="EMBL" id="PWA01741.1"/>
    </source>
</evidence>
<keyword evidence="3" id="KW-0067">ATP-binding</keyword>
<dbReference type="Gene3D" id="3.40.50.300">
    <property type="entry name" value="P-loop containing nucleotide triphosphate hydrolases"/>
    <property type="match status" value="2"/>
</dbReference>
<dbReference type="PANTHER" id="PTHR19211:SF129">
    <property type="entry name" value="ABC TRANSPORTER ATP-BINDING PROTEIN"/>
    <property type="match status" value="1"/>
</dbReference>
<evidence type="ECO:0000313" key="7">
    <source>
        <dbReference type="Proteomes" id="UP000245591"/>
    </source>
</evidence>
<dbReference type="EMBL" id="MBFU01000136">
    <property type="protein sequence ID" value="PWA01741.1"/>
    <property type="molecule type" value="Genomic_DNA"/>
</dbReference>
<dbReference type="SUPFAM" id="SSF52540">
    <property type="entry name" value="P-loop containing nucleoside triphosphate hydrolases"/>
    <property type="match status" value="2"/>
</dbReference>